<protein>
    <recommendedName>
        <fullName evidence="1">KRAB domain-containing protein</fullName>
    </recommendedName>
</protein>
<dbReference type="SUPFAM" id="SSF109640">
    <property type="entry name" value="KRAB domain (Kruppel-associated box)"/>
    <property type="match status" value="1"/>
</dbReference>
<dbReference type="Pfam" id="PF01352">
    <property type="entry name" value="KRAB"/>
    <property type="match status" value="1"/>
</dbReference>
<dbReference type="AlphaFoldDB" id="A0A8C0KY49"/>
<feature type="domain" description="KRAB" evidence="1">
    <location>
        <begin position="14"/>
        <end position="82"/>
    </location>
</feature>
<evidence type="ECO:0000313" key="3">
    <source>
        <dbReference type="Proteomes" id="UP000694391"/>
    </source>
</evidence>
<organism evidence="2 3">
    <name type="scientific">Canis lupus dingo</name>
    <name type="common">dingo</name>
    <dbReference type="NCBI Taxonomy" id="286419"/>
    <lineage>
        <taxon>Eukaryota</taxon>
        <taxon>Metazoa</taxon>
        <taxon>Chordata</taxon>
        <taxon>Craniata</taxon>
        <taxon>Vertebrata</taxon>
        <taxon>Euteleostomi</taxon>
        <taxon>Mammalia</taxon>
        <taxon>Eutheria</taxon>
        <taxon>Laurasiatheria</taxon>
        <taxon>Carnivora</taxon>
        <taxon>Caniformia</taxon>
        <taxon>Canidae</taxon>
        <taxon>Canis</taxon>
    </lineage>
</organism>
<reference evidence="2" key="2">
    <citation type="submission" date="2025-09" db="UniProtKB">
        <authorList>
            <consortium name="Ensembl"/>
        </authorList>
    </citation>
    <scope>IDENTIFICATION</scope>
</reference>
<sequence length="82" mass="9653">MDNECSHGHAVRYLLLGVEALNQTSILWICLNHIQRILYRDVVLENYRHLLLLGEDHSFQIFHTTLRVSFLPLKTVSWKIPL</sequence>
<dbReference type="GO" id="GO:0006355">
    <property type="term" value="P:regulation of DNA-templated transcription"/>
    <property type="evidence" value="ECO:0007669"/>
    <property type="project" value="InterPro"/>
</dbReference>
<accession>A0A8C0KY49</accession>
<name>A0A8C0KY49_CANLU</name>
<evidence type="ECO:0000313" key="2">
    <source>
        <dbReference type="Ensembl" id="ENSCAFP00020024055.1"/>
    </source>
</evidence>
<dbReference type="PROSITE" id="PS50805">
    <property type="entry name" value="KRAB"/>
    <property type="match status" value="1"/>
</dbReference>
<dbReference type="Ensembl" id="ENSCAFT00020027785.1">
    <property type="protein sequence ID" value="ENSCAFP00020024055.1"/>
    <property type="gene ID" value="ENSCAFG00020018937.1"/>
</dbReference>
<dbReference type="InterPro" id="IPR036051">
    <property type="entry name" value="KRAB_dom_sf"/>
</dbReference>
<proteinExistence type="predicted"/>
<keyword evidence="3" id="KW-1185">Reference proteome</keyword>
<dbReference type="Gene3D" id="6.10.140.140">
    <property type="match status" value="1"/>
</dbReference>
<dbReference type="Proteomes" id="UP000694391">
    <property type="component" value="Unplaced"/>
</dbReference>
<dbReference type="InterPro" id="IPR001909">
    <property type="entry name" value="KRAB"/>
</dbReference>
<reference evidence="2" key="1">
    <citation type="submission" date="2025-08" db="UniProtKB">
        <authorList>
            <consortium name="Ensembl"/>
        </authorList>
    </citation>
    <scope>IDENTIFICATION</scope>
</reference>
<evidence type="ECO:0000259" key="1">
    <source>
        <dbReference type="PROSITE" id="PS50805"/>
    </source>
</evidence>